<dbReference type="EMBL" id="CM045768">
    <property type="protein sequence ID" value="KAI7983019.1"/>
    <property type="molecule type" value="Genomic_DNA"/>
</dbReference>
<proteinExistence type="predicted"/>
<evidence type="ECO:0000313" key="2">
    <source>
        <dbReference type="Proteomes" id="UP001060215"/>
    </source>
</evidence>
<sequence length="449" mass="51015">MGNKPAKEEKEEIFLKIVPPLDRAYVRWLAQDLERIHRFTPRNPRAVKPPDHYIEYMRLNGWLDLDLDDPDLAHLLKVIGVNVAPHINVSHLPQPISNVKHCNTMYVTSTAQHVTTLQQHNILITFSITHQGDHSIPTAPQPDGLLTKKFINLIKHAENGILDLNKAADTLEVQKRRIYDITNVLEGIGLIEKKLKNRIQWKEIDENVATIQAEVENLSIEEHKVDEQIREMQERLRELSENQRNQKWLFVTEDDIKGLPCFQNETLIAIKAPHGTTLEVPDPDEAVDYPQRRYRIVLRSTMGPIDVYLVSQFEEKFEEINGDEASPSIPLTSGFDGNPAAPMVTEESRNDTEMQGQEDHRLCFDINASQDFVSGIMKIVPEVDSDADYWLLPDGDVSITDMWTEPGVEWNEFGTLQDDYAMANVSTPHPQTPPSSTTEVPSSANTAGR</sequence>
<dbReference type="Proteomes" id="UP001060215">
    <property type="component" value="Chromosome 11"/>
</dbReference>
<accession>A0ACC0F338</accession>
<evidence type="ECO:0000313" key="1">
    <source>
        <dbReference type="EMBL" id="KAI7983019.1"/>
    </source>
</evidence>
<name>A0ACC0F338_9ERIC</name>
<comment type="caution">
    <text evidence="1">The sequence shown here is derived from an EMBL/GenBank/DDBJ whole genome shotgun (WGS) entry which is preliminary data.</text>
</comment>
<gene>
    <name evidence="1" type="ORF">LOK49_LG15G01987</name>
</gene>
<organism evidence="1 2">
    <name type="scientific">Camellia lanceoleosa</name>
    <dbReference type="NCBI Taxonomy" id="1840588"/>
    <lineage>
        <taxon>Eukaryota</taxon>
        <taxon>Viridiplantae</taxon>
        <taxon>Streptophyta</taxon>
        <taxon>Embryophyta</taxon>
        <taxon>Tracheophyta</taxon>
        <taxon>Spermatophyta</taxon>
        <taxon>Magnoliopsida</taxon>
        <taxon>eudicotyledons</taxon>
        <taxon>Gunneridae</taxon>
        <taxon>Pentapetalae</taxon>
        <taxon>asterids</taxon>
        <taxon>Ericales</taxon>
        <taxon>Theaceae</taxon>
        <taxon>Camellia</taxon>
    </lineage>
</organism>
<keyword evidence="2" id="KW-1185">Reference proteome</keyword>
<protein>
    <submittedName>
        <fullName evidence="1">Transcription factor E2FB</fullName>
    </submittedName>
</protein>
<reference evidence="1 2" key="1">
    <citation type="journal article" date="2022" name="Plant J.">
        <title>Chromosome-level genome of Camellia lanceoleosa provides a valuable resource for understanding genome evolution and self-incompatibility.</title>
        <authorList>
            <person name="Gong W."/>
            <person name="Xiao S."/>
            <person name="Wang L."/>
            <person name="Liao Z."/>
            <person name="Chang Y."/>
            <person name="Mo W."/>
            <person name="Hu G."/>
            <person name="Li W."/>
            <person name="Zhao G."/>
            <person name="Zhu H."/>
            <person name="Hu X."/>
            <person name="Ji K."/>
            <person name="Xiang X."/>
            <person name="Song Q."/>
            <person name="Yuan D."/>
            <person name="Jin S."/>
            <person name="Zhang L."/>
        </authorList>
    </citation>
    <scope>NUCLEOTIDE SEQUENCE [LARGE SCALE GENOMIC DNA]</scope>
    <source>
        <strain evidence="1">SQ_2022a</strain>
    </source>
</reference>